<dbReference type="GO" id="GO:0000298">
    <property type="term" value="F:endopolyphosphatase activity"/>
    <property type="evidence" value="ECO:0007669"/>
    <property type="project" value="TreeGrafter"/>
</dbReference>
<reference evidence="5 6" key="1">
    <citation type="submission" date="2009-08" db="EMBL/GenBank/DDBJ databases">
        <title>The Genome Sequence of Spizellomyces punctatus strain DAOM BR117.</title>
        <authorList>
            <consortium name="The Broad Institute Genome Sequencing Platform"/>
            <person name="Russ C."/>
            <person name="Cuomo C."/>
            <person name="Shea T."/>
            <person name="Young S.K."/>
            <person name="Zeng Q."/>
            <person name="Koehrsen M."/>
            <person name="Haas B."/>
            <person name="Borodovsky M."/>
            <person name="Guigo R."/>
            <person name="Alvarado L."/>
            <person name="Berlin A."/>
            <person name="Bochicchio J."/>
            <person name="Borenstein D."/>
            <person name="Chapman S."/>
            <person name="Chen Z."/>
            <person name="Engels R."/>
            <person name="Freedman E."/>
            <person name="Gellesch M."/>
            <person name="Goldberg J."/>
            <person name="Griggs A."/>
            <person name="Gujja S."/>
            <person name="Heiman D."/>
            <person name="Hepburn T."/>
            <person name="Howarth C."/>
            <person name="Jen D."/>
            <person name="Larson L."/>
            <person name="Lewis B."/>
            <person name="Mehta T."/>
            <person name="Park D."/>
            <person name="Pearson M."/>
            <person name="Roberts A."/>
            <person name="Saif S."/>
            <person name="Shenoy N."/>
            <person name="Sisk P."/>
            <person name="Stolte C."/>
            <person name="Sykes S."/>
            <person name="Thomson T."/>
            <person name="Walk T."/>
            <person name="White J."/>
            <person name="Yandava C."/>
            <person name="Burger G."/>
            <person name="Gray M.W."/>
            <person name="Holland P.W.H."/>
            <person name="King N."/>
            <person name="Lang F.B.F."/>
            <person name="Roger A.J."/>
            <person name="Ruiz-Trillo I."/>
            <person name="Lander E."/>
            <person name="Nusbaum C."/>
        </authorList>
    </citation>
    <scope>NUCLEOTIDE SEQUENCE [LARGE SCALE GENOMIC DNA]</scope>
    <source>
        <strain evidence="5 6">DAOM BR117</strain>
    </source>
</reference>
<evidence type="ECO:0000259" key="4">
    <source>
        <dbReference type="Pfam" id="PF00149"/>
    </source>
</evidence>
<dbReference type="GeneID" id="27690756"/>
<dbReference type="GO" id="GO:0004309">
    <property type="term" value="F:exopolyphosphatase activity"/>
    <property type="evidence" value="ECO:0007669"/>
    <property type="project" value="TreeGrafter"/>
</dbReference>
<keyword evidence="3" id="KW-0732">Signal</keyword>
<dbReference type="PANTHER" id="PTHR10340">
    <property type="entry name" value="SPHINGOMYELIN PHOSPHODIESTERASE"/>
    <property type="match status" value="1"/>
</dbReference>
<dbReference type="PANTHER" id="PTHR10340:SF55">
    <property type="entry name" value="ENDOPOLYPHOSPHATASE"/>
    <property type="match status" value="1"/>
</dbReference>
<evidence type="ECO:0000256" key="3">
    <source>
        <dbReference type="SAM" id="SignalP"/>
    </source>
</evidence>
<dbReference type="GO" id="GO:0006798">
    <property type="term" value="P:polyphosphate catabolic process"/>
    <property type="evidence" value="ECO:0007669"/>
    <property type="project" value="TreeGrafter"/>
</dbReference>
<dbReference type="GO" id="GO:0008081">
    <property type="term" value="F:phosphoric diester hydrolase activity"/>
    <property type="evidence" value="ECO:0007669"/>
    <property type="project" value="TreeGrafter"/>
</dbReference>
<keyword evidence="6" id="KW-1185">Reference proteome</keyword>
<evidence type="ECO:0000256" key="1">
    <source>
        <dbReference type="ARBA" id="ARBA00022801"/>
    </source>
</evidence>
<dbReference type="OrthoDB" id="348678at2759"/>
<evidence type="ECO:0000256" key="2">
    <source>
        <dbReference type="ARBA" id="ARBA00023180"/>
    </source>
</evidence>
<keyword evidence="1" id="KW-0378">Hydrolase</keyword>
<protein>
    <recommendedName>
        <fullName evidence="4">Calcineurin-like phosphoesterase domain-containing protein</fullName>
    </recommendedName>
</protein>
<dbReference type="RefSeq" id="XP_016605197.1">
    <property type="nucleotide sequence ID" value="XM_016755713.1"/>
</dbReference>
<feature type="domain" description="Calcineurin-like phosphoesterase" evidence="4">
    <location>
        <begin position="42"/>
        <end position="320"/>
    </location>
</feature>
<dbReference type="Pfam" id="PF00149">
    <property type="entry name" value="Metallophos"/>
    <property type="match status" value="1"/>
</dbReference>
<dbReference type="GO" id="GO:0000324">
    <property type="term" value="C:fungal-type vacuole"/>
    <property type="evidence" value="ECO:0007669"/>
    <property type="project" value="TreeGrafter"/>
</dbReference>
<feature type="chain" id="PRO_5005539536" description="Calcineurin-like phosphoesterase domain-containing protein" evidence="3">
    <location>
        <begin position="24"/>
        <end position="543"/>
    </location>
</feature>
<dbReference type="VEuPathDB" id="FungiDB:SPPG_07547"/>
<dbReference type="AlphaFoldDB" id="A0A0L0H7G2"/>
<dbReference type="SUPFAM" id="SSF56300">
    <property type="entry name" value="Metallo-dependent phosphatases"/>
    <property type="match status" value="1"/>
</dbReference>
<organism evidence="5 6">
    <name type="scientific">Spizellomyces punctatus (strain DAOM BR117)</name>
    <dbReference type="NCBI Taxonomy" id="645134"/>
    <lineage>
        <taxon>Eukaryota</taxon>
        <taxon>Fungi</taxon>
        <taxon>Fungi incertae sedis</taxon>
        <taxon>Chytridiomycota</taxon>
        <taxon>Chytridiomycota incertae sedis</taxon>
        <taxon>Chytridiomycetes</taxon>
        <taxon>Spizellomycetales</taxon>
        <taxon>Spizellomycetaceae</taxon>
        <taxon>Spizellomyces</taxon>
    </lineage>
</organism>
<sequence>MNSLIATSIFILAVSSVLSHARAAQLPLLNAVVEGNDKRFGRFLHITDMHLDPYYEEGAPIATSCHGIADVLIARKKRPQTDATAGKYGTPGSGCDSPLLLINETMRFIAGILNAGDKLDFVVWTGDSARHDSDSRIVRTEGEIQALNALAVEFLLGAFPSGGEKGSIPIVPNIGNNDIWPHNDLIYTPSIPNPTLDFYATLWKPFIPADQTEEFRRHGSFAVEVVPNVVVASINTMYLSDGNKQVDDCRASKDDPLAAGDDVLQWLANVLNGARQGGKAVYIAGHVPPTPINFYPNCYESFSKLMIDYTDVVAGQFYGHMNIDHFFFPTPANAVGEDSTSTTEQGAIAESLRAYMPYFSASSLAPLTEPLPPHAGGTVGTTIPSWLNLYCHYLIRHYTELVHQVKKNPDLRVPQPVFVSPSVVPSFNPSLRVFEYRKSMGDVQSTVGHLIGYTQYFADIEKWNKRSKIGDMTVQKDEFPGYIYETEYRPGSLYGLEKFDAEEWLRFGGRMAGIGADKNTAAQLRELYLANLVVRLKGLKVPV</sequence>
<accession>A0A0L0H7G2</accession>
<dbReference type="EMBL" id="KQ257465">
    <property type="protein sequence ID" value="KNC97157.1"/>
    <property type="molecule type" value="Genomic_DNA"/>
</dbReference>
<dbReference type="GO" id="GO:0005615">
    <property type="term" value="C:extracellular space"/>
    <property type="evidence" value="ECO:0007669"/>
    <property type="project" value="TreeGrafter"/>
</dbReference>
<proteinExistence type="predicted"/>
<evidence type="ECO:0000313" key="6">
    <source>
        <dbReference type="Proteomes" id="UP000053201"/>
    </source>
</evidence>
<dbReference type="STRING" id="645134.A0A0L0H7G2"/>
<dbReference type="OMA" id="SDCHREP"/>
<feature type="signal peptide" evidence="3">
    <location>
        <begin position="1"/>
        <end position="23"/>
    </location>
</feature>
<dbReference type="Proteomes" id="UP000053201">
    <property type="component" value="Unassembled WGS sequence"/>
</dbReference>
<dbReference type="eggNOG" id="KOG3770">
    <property type="taxonomic scope" value="Eukaryota"/>
</dbReference>
<dbReference type="FunCoup" id="A0A0L0H7G2">
    <property type="interactions" value="46"/>
</dbReference>
<dbReference type="InParanoid" id="A0A0L0H7G2"/>
<dbReference type="InterPro" id="IPR004843">
    <property type="entry name" value="Calcineurin-like_PHP"/>
</dbReference>
<gene>
    <name evidence="5" type="ORF">SPPG_07547</name>
</gene>
<dbReference type="InterPro" id="IPR029052">
    <property type="entry name" value="Metallo-depent_PP-like"/>
</dbReference>
<name>A0A0L0H7G2_SPIPD</name>
<evidence type="ECO:0000313" key="5">
    <source>
        <dbReference type="EMBL" id="KNC97157.1"/>
    </source>
</evidence>
<keyword evidence="2" id="KW-0325">Glycoprotein</keyword>